<evidence type="ECO:0000256" key="1">
    <source>
        <dbReference type="SAM" id="SignalP"/>
    </source>
</evidence>
<evidence type="ECO:0000313" key="3">
    <source>
        <dbReference type="EMBL" id="AZN35257.1"/>
    </source>
</evidence>
<feature type="signal peptide" evidence="1">
    <location>
        <begin position="1"/>
        <end position="21"/>
    </location>
</feature>
<dbReference type="EMBL" id="CP034433">
    <property type="protein sequence ID" value="AZN35257.1"/>
    <property type="molecule type" value="Genomic_DNA"/>
</dbReference>
<dbReference type="SUPFAM" id="SSF52833">
    <property type="entry name" value="Thioredoxin-like"/>
    <property type="match status" value="1"/>
</dbReference>
<protein>
    <submittedName>
        <fullName evidence="3">Thioredoxin</fullName>
    </submittedName>
</protein>
<dbReference type="Pfam" id="PF00085">
    <property type="entry name" value="Thioredoxin"/>
    <property type="match status" value="1"/>
</dbReference>
<keyword evidence="1" id="KW-0732">Signal</keyword>
<dbReference type="AlphaFoldDB" id="A0A3S8ZNX7"/>
<proteinExistence type="predicted"/>
<dbReference type="GO" id="GO:0045454">
    <property type="term" value="P:cell redox homeostasis"/>
    <property type="evidence" value="ECO:0007669"/>
    <property type="project" value="TreeGrafter"/>
</dbReference>
<dbReference type="RefSeq" id="WP_125971231.1">
    <property type="nucleotide sequence ID" value="NZ_CP034433.1"/>
</dbReference>
<dbReference type="PROSITE" id="PS51352">
    <property type="entry name" value="THIOREDOXIN_2"/>
    <property type="match status" value="1"/>
</dbReference>
<dbReference type="OrthoDB" id="9798454at2"/>
<feature type="domain" description="Thioredoxin" evidence="2">
    <location>
        <begin position="13"/>
        <end position="128"/>
    </location>
</feature>
<reference evidence="3 4" key="1">
    <citation type="submission" date="2018-12" db="EMBL/GenBank/DDBJ databases">
        <title>Complete genome sequence of Iodobacter sp. H11R3.</title>
        <authorList>
            <person name="Bae J.-W."/>
        </authorList>
    </citation>
    <scope>NUCLEOTIDE SEQUENCE [LARGE SCALE GENOMIC DNA]</scope>
    <source>
        <strain evidence="3 4">H11R3</strain>
    </source>
</reference>
<organism evidence="3 4">
    <name type="scientific">Iodobacter ciconiae</name>
    <dbReference type="NCBI Taxonomy" id="2496266"/>
    <lineage>
        <taxon>Bacteria</taxon>
        <taxon>Pseudomonadati</taxon>
        <taxon>Pseudomonadota</taxon>
        <taxon>Betaproteobacteria</taxon>
        <taxon>Neisseriales</taxon>
        <taxon>Chitinibacteraceae</taxon>
        <taxon>Iodobacter</taxon>
    </lineage>
</organism>
<dbReference type="InterPro" id="IPR013766">
    <property type="entry name" value="Thioredoxin_domain"/>
</dbReference>
<accession>A0A3S8ZNX7</accession>
<evidence type="ECO:0000259" key="2">
    <source>
        <dbReference type="PROSITE" id="PS51352"/>
    </source>
</evidence>
<dbReference type="Gene3D" id="3.40.30.10">
    <property type="entry name" value="Glutaredoxin"/>
    <property type="match status" value="1"/>
</dbReference>
<dbReference type="KEGG" id="iod:EJO50_01385"/>
<dbReference type="Proteomes" id="UP000282438">
    <property type="component" value="Chromosome"/>
</dbReference>
<name>A0A3S8ZNX7_9NEIS</name>
<dbReference type="PANTHER" id="PTHR43601">
    <property type="entry name" value="THIOREDOXIN, MITOCHONDRIAL"/>
    <property type="match status" value="1"/>
</dbReference>
<sequence length="128" mass="14227">MNLRQILAATALFSIASMAQALEVLPYTPAAFQAAQQAKQTTALHFHADWCSVCRNQSMALEQLKSDPALKDVTVFKVNYDTEKALRKELKIRSQSVFVVYQGSEERTRLAGETDREKIKAGLRPGGL</sequence>
<dbReference type="CDD" id="cd02947">
    <property type="entry name" value="TRX_family"/>
    <property type="match status" value="1"/>
</dbReference>
<keyword evidence="4" id="KW-1185">Reference proteome</keyword>
<evidence type="ECO:0000313" key="4">
    <source>
        <dbReference type="Proteomes" id="UP000282438"/>
    </source>
</evidence>
<feature type="chain" id="PRO_5019458182" evidence="1">
    <location>
        <begin position="22"/>
        <end position="128"/>
    </location>
</feature>
<dbReference type="InterPro" id="IPR036249">
    <property type="entry name" value="Thioredoxin-like_sf"/>
</dbReference>
<gene>
    <name evidence="3" type="ORF">EJO50_01385</name>
</gene>
<dbReference type="PANTHER" id="PTHR43601:SF3">
    <property type="entry name" value="THIOREDOXIN, MITOCHONDRIAL"/>
    <property type="match status" value="1"/>
</dbReference>